<protein>
    <submittedName>
        <fullName evidence="3">Uncharacterized protein conserved in bacteria</fullName>
    </submittedName>
</protein>
<feature type="domain" description="DUF305" evidence="2">
    <location>
        <begin position="75"/>
        <end position="224"/>
    </location>
</feature>
<dbReference type="Pfam" id="PF03713">
    <property type="entry name" value="DUF305"/>
    <property type="match status" value="1"/>
</dbReference>
<reference evidence="3 4" key="1">
    <citation type="submission" date="2018-06" db="EMBL/GenBank/DDBJ databases">
        <authorList>
            <consortium name="Pathogen Informatics"/>
            <person name="Doyle S."/>
        </authorList>
    </citation>
    <scope>NUCLEOTIDE SEQUENCE [LARGE SCALE GENOMIC DNA]</scope>
    <source>
        <strain evidence="3 4">NCTC10571</strain>
    </source>
</reference>
<name>A0A378NXY0_9FIRM</name>
<proteinExistence type="predicted"/>
<dbReference type="PANTHER" id="PTHR36933">
    <property type="entry name" value="SLL0788 PROTEIN"/>
    <property type="match status" value="1"/>
</dbReference>
<feature type="signal peptide" evidence="1">
    <location>
        <begin position="1"/>
        <end position="21"/>
    </location>
</feature>
<feature type="chain" id="PRO_5038709288" evidence="1">
    <location>
        <begin position="22"/>
        <end position="229"/>
    </location>
</feature>
<dbReference type="EMBL" id="UGPP01000001">
    <property type="protein sequence ID" value="STY70848.1"/>
    <property type="molecule type" value="Genomic_DNA"/>
</dbReference>
<dbReference type="InterPro" id="IPR012347">
    <property type="entry name" value="Ferritin-like"/>
</dbReference>
<dbReference type="Gene3D" id="1.20.1260.10">
    <property type="match status" value="2"/>
</dbReference>
<dbReference type="PANTHER" id="PTHR36933:SF1">
    <property type="entry name" value="SLL0788 PROTEIN"/>
    <property type="match status" value="1"/>
</dbReference>
<evidence type="ECO:0000313" key="4">
    <source>
        <dbReference type="Proteomes" id="UP000255234"/>
    </source>
</evidence>
<sequence>MKKIILAITCASIISSVNSFGVANAHYHDYHGHHDMNINTQTNRLNFDPLINNEIVDSMHMPMMNEEFVQSGNVDKDFIANMIPHHQGAIDSAKLILEYGSNEEVKAIARNIIKTQTKEIEDFNELLANGDFSNSNLSEKAYTEFVAKEKENMAEMMNKMIAVTRTRDKKTADYTFVLAMKYHHEGALEASKQILAYTKNPQIRKIAKNIIKDQAKEIKQFDKLIEQGL</sequence>
<gene>
    <name evidence="3" type="ORF">NCTC10571_00995</name>
</gene>
<dbReference type="RefSeq" id="WP_115151310.1">
    <property type="nucleotide sequence ID" value="NZ_UGPP01000001.1"/>
</dbReference>
<accession>A0A378NXY0</accession>
<evidence type="ECO:0000313" key="3">
    <source>
        <dbReference type="EMBL" id="STY70848.1"/>
    </source>
</evidence>
<evidence type="ECO:0000259" key="2">
    <source>
        <dbReference type="Pfam" id="PF03713"/>
    </source>
</evidence>
<dbReference type="Proteomes" id="UP000255234">
    <property type="component" value="Unassembled WGS sequence"/>
</dbReference>
<dbReference type="AlphaFoldDB" id="A0A378NXY0"/>
<dbReference type="InterPro" id="IPR005183">
    <property type="entry name" value="DUF305_CopM-like"/>
</dbReference>
<evidence type="ECO:0000256" key="1">
    <source>
        <dbReference type="SAM" id="SignalP"/>
    </source>
</evidence>
<organism evidence="3 4">
    <name type="scientific">Megamonas hypermegale</name>
    <dbReference type="NCBI Taxonomy" id="158847"/>
    <lineage>
        <taxon>Bacteria</taxon>
        <taxon>Bacillati</taxon>
        <taxon>Bacillota</taxon>
        <taxon>Negativicutes</taxon>
        <taxon>Selenomonadales</taxon>
        <taxon>Selenomonadaceae</taxon>
        <taxon>Megamonas</taxon>
    </lineage>
</organism>
<keyword evidence="1" id="KW-0732">Signal</keyword>